<keyword evidence="1" id="KW-0812">Transmembrane</keyword>
<proteinExistence type="predicted"/>
<name>A0ABX8DDH8_9GAMM</name>
<protein>
    <recommendedName>
        <fullName evidence="4">Cardiolipin synthase N-terminal domain-containing protein</fullName>
    </recommendedName>
</protein>
<organism evidence="2 3">
    <name type="scientific">Shewanella dokdonensis</name>
    <dbReference type="NCBI Taxonomy" id="712036"/>
    <lineage>
        <taxon>Bacteria</taxon>
        <taxon>Pseudomonadati</taxon>
        <taxon>Pseudomonadota</taxon>
        <taxon>Gammaproteobacteria</taxon>
        <taxon>Alteromonadales</taxon>
        <taxon>Shewanellaceae</taxon>
        <taxon>Shewanella</taxon>
    </lineage>
</organism>
<gene>
    <name evidence="2" type="ORF">KHX94_12755</name>
</gene>
<dbReference type="EMBL" id="CP074572">
    <property type="protein sequence ID" value="QVK22281.1"/>
    <property type="molecule type" value="Genomic_DNA"/>
</dbReference>
<sequence length="65" mass="7064">MGGISIYSVMLVTVLAPLLLTVFSKRTKGAAKLGWAILVIVFSWVGYAIFLIATTYLNKNSNQQA</sequence>
<evidence type="ECO:0008006" key="4">
    <source>
        <dbReference type="Google" id="ProtNLM"/>
    </source>
</evidence>
<keyword evidence="1" id="KW-1133">Transmembrane helix</keyword>
<dbReference type="RefSeq" id="WP_213680937.1">
    <property type="nucleotide sequence ID" value="NZ_CP074572.1"/>
</dbReference>
<reference evidence="2 3" key="1">
    <citation type="journal article" date="2012" name="Int. J. Syst. Evol. Microbiol.">
        <title>Shewanella dokdonensis sp. nov., isolated from seawater.</title>
        <authorList>
            <person name="Sung H.R."/>
            <person name="Yoon J.H."/>
            <person name="Ghim S.Y."/>
        </authorList>
    </citation>
    <scope>NUCLEOTIDE SEQUENCE [LARGE SCALE GENOMIC DNA]</scope>
    <source>
        <strain evidence="2 3">DSM 23626</strain>
    </source>
</reference>
<evidence type="ECO:0000313" key="2">
    <source>
        <dbReference type="EMBL" id="QVK22281.1"/>
    </source>
</evidence>
<evidence type="ECO:0000256" key="1">
    <source>
        <dbReference type="SAM" id="Phobius"/>
    </source>
</evidence>
<feature type="transmembrane region" description="Helical" evidence="1">
    <location>
        <begin position="6"/>
        <end position="23"/>
    </location>
</feature>
<dbReference type="Proteomes" id="UP000676428">
    <property type="component" value="Chromosome"/>
</dbReference>
<evidence type="ECO:0000313" key="3">
    <source>
        <dbReference type="Proteomes" id="UP000676428"/>
    </source>
</evidence>
<keyword evidence="3" id="KW-1185">Reference proteome</keyword>
<feature type="transmembrane region" description="Helical" evidence="1">
    <location>
        <begin position="35"/>
        <end position="57"/>
    </location>
</feature>
<keyword evidence="1" id="KW-0472">Membrane</keyword>
<accession>A0ABX8DDH8</accession>